<dbReference type="InterPro" id="IPR000792">
    <property type="entry name" value="Tscrpt_reg_LuxR_C"/>
</dbReference>
<dbReference type="HOGENOM" id="CLU_688712_0_0_11"/>
<dbReference type="Pfam" id="PF00196">
    <property type="entry name" value="GerE"/>
    <property type="match status" value="1"/>
</dbReference>
<dbReference type="eggNOG" id="COG2909">
    <property type="taxonomic scope" value="Bacteria"/>
</dbReference>
<reference evidence="6 7" key="1">
    <citation type="submission" date="2013-04" db="EMBL/GenBank/DDBJ databases">
        <title>Complete genome sequence of Streptomyces fulvissimus.</title>
        <authorList>
            <person name="Myronovskyi M."/>
            <person name="Tokovenko B."/>
            <person name="Manderscheid N."/>
            <person name="Petzke L."/>
            <person name="Luzhetskyy A."/>
        </authorList>
    </citation>
    <scope>NUCLEOTIDE SEQUENCE [LARGE SCALE GENOMIC DNA]</scope>
    <source>
        <strain evidence="6 7">DSM 40593</strain>
    </source>
</reference>
<protein>
    <submittedName>
        <fullName evidence="6">ATPase-like protein</fullName>
    </submittedName>
</protein>
<keyword evidence="1" id="KW-0805">Transcription regulation</keyword>
<dbReference type="SUPFAM" id="SSF46894">
    <property type="entry name" value="C-terminal effector domain of the bipartite response regulators"/>
    <property type="match status" value="1"/>
</dbReference>
<dbReference type="PANTHER" id="PTHR44688:SF16">
    <property type="entry name" value="DNA-BINDING TRANSCRIPTIONAL ACTIVATOR DEVR_DOSR"/>
    <property type="match status" value="1"/>
</dbReference>
<dbReference type="PROSITE" id="PS50043">
    <property type="entry name" value="HTH_LUXR_2"/>
    <property type="match status" value="1"/>
</dbReference>
<proteinExistence type="predicted"/>
<dbReference type="EMBL" id="CP005080">
    <property type="protein sequence ID" value="AGK75125.1"/>
    <property type="molecule type" value="Genomic_DNA"/>
</dbReference>
<dbReference type="Proteomes" id="UP000013304">
    <property type="component" value="Chromosome"/>
</dbReference>
<evidence type="ECO:0000256" key="3">
    <source>
        <dbReference type="ARBA" id="ARBA00023163"/>
    </source>
</evidence>
<sequence length="372" mass="39356">MYEALDCACTGGNALMHVVGPRGMGKTRMLQEAAETARRRGFRLLRGETQTAAPGDPMPTLVVVDEPFHPGSSPSRGGPGPRPASHTVWMAASPAGTPPRRADGIDVPPFLCTTRLVLGPLSRGAARDLASDLLDARLDAPLLRLLEQVGGHPGLLIELVRGLQEEGSVRTVSGVAQLVTSRVSEQAGFYVRDTLAGSSGLCRQLLCLMAVLDDGCGPETLGRLLGTSTAALIPVLEEAYATGLLHDRGGAPAFVSLLARCLVAETVPQVLRTVLRSERAALGGPLAPLPPLDGRAGPELDERQRLLLRLVAEGLTNQEMAGRLRLSPHTVNYHLRKLFRTFGVGSRIDLLNAAVRAGVPVAPDPRDPDPDP</sequence>
<dbReference type="CDD" id="cd06170">
    <property type="entry name" value="LuxR_C_like"/>
    <property type="match status" value="1"/>
</dbReference>
<organism evidence="6 7">
    <name type="scientific">Streptomyces microflavus DSM 40593</name>
    <dbReference type="NCBI Taxonomy" id="1303692"/>
    <lineage>
        <taxon>Bacteria</taxon>
        <taxon>Bacillati</taxon>
        <taxon>Actinomycetota</taxon>
        <taxon>Actinomycetes</taxon>
        <taxon>Kitasatosporales</taxon>
        <taxon>Streptomycetaceae</taxon>
        <taxon>Streptomyces</taxon>
    </lineage>
</organism>
<dbReference type="PANTHER" id="PTHR44688">
    <property type="entry name" value="DNA-BINDING TRANSCRIPTIONAL ACTIVATOR DEVR_DOSR"/>
    <property type="match status" value="1"/>
</dbReference>
<dbReference type="Gene3D" id="1.10.10.10">
    <property type="entry name" value="Winged helix-like DNA-binding domain superfamily/Winged helix DNA-binding domain"/>
    <property type="match status" value="1"/>
</dbReference>
<keyword evidence="3" id="KW-0804">Transcription</keyword>
<evidence type="ECO:0000259" key="5">
    <source>
        <dbReference type="PROSITE" id="PS50043"/>
    </source>
</evidence>
<feature type="domain" description="HTH luxR-type" evidence="5">
    <location>
        <begin position="293"/>
        <end position="358"/>
    </location>
</feature>
<dbReference type="PATRIC" id="fig|1303692.3.peg.143"/>
<evidence type="ECO:0000256" key="1">
    <source>
        <dbReference type="ARBA" id="ARBA00023015"/>
    </source>
</evidence>
<dbReference type="eggNOG" id="COG2197">
    <property type="taxonomic scope" value="Bacteria"/>
</dbReference>
<dbReference type="GO" id="GO:0006355">
    <property type="term" value="P:regulation of DNA-templated transcription"/>
    <property type="evidence" value="ECO:0007669"/>
    <property type="project" value="InterPro"/>
</dbReference>
<dbReference type="PRINTS" id="PR00038">
    <property type="entry name" value="HTHLUXR"/>
</dbReference>
<evidence type="ECO:0000313" key="7">
    <source>
        <dbReference type="Proteomes" id="UP000013304"/>
    </source>
</evidence>
<dbReference type="KEGG" id="sfi:SFUL_141"/>
<evidence type="ECO:0000256" key="2">
    <source>
        <dbReference type="ARBA" id="ARBA00023125"/>
    </source>
</evidence>
<evidence type="ECO:0000313" key="6">
    <source>
        <dbReference type="EMBL" id="AGK75125.1"/>
    </source>
</evidence>
<dbReference type="GO" id="GO:0003677">
    <property type="term" value="F:DNA binding"/>
    <property type="evidence" value="ECO:0007669"/>
    <property type="project" value="UniProtKB-KW"/>
</dbReference>
<gene>
    <name evidence="6" type="ORF">SFUL_141</name>
</gene>
<name>N0CHG3_STRMI</name>
<dbReference type="AlphaFoldDB" id="N0CHG3"/>
<feature type="region of interest" description="Disordered" evidence="4">
    <location>
        <begin position="49"/>
        <end position="88"/>
    </location>
</feature>
<dbReference type="InterPro" id="IPR016032">
    <property type="entry name" value="Sig_transdc_resp-reg_C-effctor"/>
</dbReference>
<dbReference type="InterPro" id="IPR036388">
    <property type="entry name" value="WH-like_DNA-bd_sf"/>
</dbReference>
<dbReference type="SMART" id="SM00421">
    <property type="entry name" value="HTH_LUXR"/>
    <property type="match status" value="1"/>
</dbReference>
<evidence type="ECO:0000256" key="4">
    <source>
        <dbReference type="SAM" id="MobiDB-lite"/>
    </source>
</evidence>
<keyword evidence="2" id="KW-0238">DNA-binding</keyword>
<accession>N0CHG3</accession>